<feature type="compositionally biased region" description="Acidic residues" evidence="1">
    <location>
        <begin position="165"/>
        <end position="175"/>
    </location>
</feature>
<dbReference type="Proteomes" id="UP001195483">
    <property type="component" value="Unassembled WGS sequence"/>
</dbReference>
<evidence type="ECO:0000313" key="2">
    <source>
        <dbReference type="EMBL" id="KAK3604431.1"/>
    </source>
</evidence>
<feature type="region of interest" description="Disordered" evidence="1">
    <location>
        <begin position="1"/>
        <end position="254"/>
    </location>
</feature>
<accession>A0AAE0T642</accession>
<feature type="compositionally biased region" description="Basic residues" evidence="1">
    <location>
        <begin position="180"/>
        <end position="190"/>
    </location>
</feature>
<gene>
    <name evidence="2" type="ORF">CHS0354_013831</name>
</gene>
<sequence length="612" mass="67119">VFVLPPGKYQSANLFGPPIKSKCPKKQKQPSTISSKEKVSKQTLNCSGDKQPSSSLKDISASLKSSAKQKLDKDHAAASTSSSSSSTAKKKVQQIQSSREKHSSKELINDKKKGKNDKKEAKNDEKKVKEDKTAVKSASASSTSKTSSQIYSLSDLKRLMADLESSSEDDEDDITDTNAKKTKSEHRKRSGSPLSALEVSMAKKQRVSVKPLSKITSMELKEDLSLSSSSKPDDVILGEISGSDSHNDLDSSCSKTSNHFYSLSDLHQLMALVEDISEDDITDISAKKTKSEYRKRSGSPLSALEVSMAKKQRVSVKPLSKITSMELKEDLSLSSSSKPDDVILGEISGSDSHNDLDSSCSKTSNHFYSLSDLHQLMALVEDISEDDEDDITDINAKKTKSEHRKRSGSPLSALEVSMAKKQRVSVKPLSKVTSMELKEDLSLSSSSKPDDVILGEISGSDSHNDLDSSCSNTSNHFYSLSDLHQLMALVEDISEDDEDDITDPVNIFLQQKLSANNSPLVESRYSDISDTKNKTQNGIQLPTKVPCPVPKLTKDENKISKEKSSSKIDSINDVKSKTKTVVKDLEENKQTHAKRSKDTKDIKDDRKKVLES</sequence>
<feature type="non-terminal residue" evidence="2">
    <location>
        <position position="1"/>
    </location>
</feature>
<feature type="compositionally biased region" description="Polar residues" evidence="1">
    <location>
        <begin position="41"/>
        <end position="57"/>
    </location>
</feature>
<feature type="region of interest" description="Disordered" evidence="1">
    <location>
        <begin position="531"/>
        <end position="612"/>
    </location>
</feature>
<feature type="compositionally biased region" description="Low complexity" evidence="1">
    <location>
        <begin position="77"/>
        <end position="87"/>
    </location>
</feature>
<reference evidence="2" key="2">
    <citation type="journal article" date="2021" name="Genome Biol. Evol.">
        <title>Developing a high-quality reference genome for a parasitic bivalve with doubly uniparental inheritance (Bivalvia: Unionida).</title>
        <authorList>
            <person name="Smith C.H."/>
        </authorList>
    </citation>
    <scope>NUCLEOTIDE SEQUENCE</scope>
    <source>
        <strain evidence="2">CHS0354</strain>
        <tissue evidence="2">Mantle</tissue>
    </source>
</reference>
<proteinExistence type="predicted"/>
<feature type="region of interest" description="Disordered" evidence="1">
    <location>
        <begin position="394"/>
        <end position="419"/>
    </location>
</feature>
<organism evidence="2 3">
    <name type="scientific">Potamilus streckersoni</name>
    <dbReference type="NCBI Taxonomy" id="2493646"/>
    <lineage>
        <taxon>Eukaryota</taxon>
        <taxon>Metazoa</taxon>
        <taxon>Spiralia</taxon>
        <taxon>Lophotrochozoa</taxon>
        <taxon>Mollusca</taxon>
        <taxon>Bivalvia</taxon>
        <taxon>Autobranchia</taxon>
        <taxon>Heteroconchia</taxon>
        <taxon>Palaeoheterodonta</taxon>
        <taxon>Unionida</taxon>
        <taxon>Unionoidea</taxon>
        <taxon>Unionidae</taxon>
        <taxon>Ambleminae</taxon>
        <taxon>Lampsilini</taxon>
        <taxon>Potamilus</taxon>
    </lineage>
</organism>
<name>A0AAE0T642_9BIVA</name>
<feature type="compositionally biased region" description="Basic residues" evidence="1">
    <location>
        <begin position="397"/>
        <end position="407"/>
    </location>
</feature>
<feature type="compositionally biased region" description="Low complexity" evidence="1">
    <location>
        <begin position="135"/>
        <end position="148"/>
    </location>
</feature>
<feature type="compositionally biased region" description="Basic and acidic residues" evidence="1">
    <location>
        <begin position="552"/>
        <end position="612"/>
    </location>
</feature>
<dbReference type="EMBL" id="JAEAOA010000847">
    <property type="protein sequence ID" value="KAK3604431.1"/>
    <property type="molecule type" value="Genomic_DNA"/>
</dbReference>
<protein>
    <submittedName>
        <fullName evidence="2">Uncharacterized protein</fullName>
    </submittedName>
</protein>
<keyword evidence="3" id="KW-1185">Reference proteome</keyword>
<comment type="caution">
    <text evidence="2">The sequence shown here is derived from an EMBL/GenBank/DDBJ whole genome shotgun (WGS) entry which is preliminary data.</text>
</comment>
<reference evidence="2" key="1">
    <citation type="journal article" date="2021" name="Genome Biol. Evol.">
        <title>A High-Quality Reference Genome for a Parasitic Bivalve with Doubly Uniparental Inheritance (Bivalvia: Unionida).</title>
        <authorList>
            <person name="Smith C.H."/>
        </authorList>
    </citation>
    <scope>NUCLEOTIDE SEQUENCE</scope>
    <source>
        <strain evidence="2">CHS0354</strain>
    </source>
</reference>
<evidence type="ECO:0000256" key="1">
    <source>
        <dbReference type="SAM" id="MobiDB-lite"/>
    </source>
</evidence>
<feature type="compositionally biased region" description="Basic and acidic residues" evidence="1">
    <location>
        <begin position="98"/>
        <end position="134"/>
    </location>
</feature>
<reference evidence="2" key="3">
    <citation type="submission" date="2023-05" db="EMBL/GenBank/DDBJ databases">
        <authorList>
            <person name="Smith C.H."/>
        </authorList>
    </citation>
    <scope>NUCLEOTIDE SEQUENCE</scope>
    <source>
        <strain evidence="2">CHS0354</strain>
        <tissue evidence="2">Mantle</tissue>
    </source>
</reference>
<evidence type="ECO:0000313" key="3">
    <source>
        <dbReference type="Proteomes" id="UP001195483"/>
    </source>
</evidence>
<dbReference type="AlphaFoldDB" id="A0AAE0T642"/>
<feature type="region of interest" description="Disordered" evidence="1">
    <location>
        <begin position="438"/>
        <end position="470"/>
    </location>
</feature>